<gene>
    <name evidence="1" type="ORF">Tco_1078935</name>
</gene>
<protein>
    <recommendedName>
        <fullName evidence="3">Retrovirus-related Pol polyprotein from transposon TNT 1-94</fullName>
    </recommendedName>
</protein>
<organism evidence="1 2">
    <name type="scientific">Tanacetum coccineum</name>
    <dbReference type="NCBI Taxonomy" id="301880"/>
    <lineage>
        <taxon>Eukaryota</taxon>
        <taxon>Viridiplantae</taxon>
        <taxon>Streptophyta</taxon>
        <taxon>Embryophyta</taxon>
        <taxon>Tracheophyta</taxon>
        <taxon>Spermatophyta</taxon>
        <taxon>Magnoliopsida</taxon>
        <taxon>eudicotyledons</taxon>
        <taxon>Gunneridae</taxon>
        <taxon>Pentapetalae</taxon>
        <taxon>asterids</taxon>
        <taxon>campanulids</taxon>
        <taxon>Asterales</taxon>
        <taxon>Asteraceae</taxon>
        <taxon>Asteroideae</taxon>
        <taxon>Anthemideae</taxon>
        <taxon>Anthemidinae</taxon>
        <taxon>Tanacetum</taxon>
    </lineage>
</organism>
<dbReference type="CDD" id="cd09272">
    <property type="entry name" value="RNase_HI_RT_Ty1"/>
    <property type="match status" value="1"/>
</dbReference>
<evidence type="ECO:0008006" key="3">
    <source>
        <dbReference type="Google" id="ProtNLM"/>
    </source>
</evidence>
<dbReference type="EMBL" id="BQNB010019890">
    <property type="protein sequence ID" value="GJT90090.1"/>
    <property type="molecule type" value="Genomic_DNA"/>
</dbReference>
<evidence type="ECO:0000313" key="2">
    <source>
        <dbReference type="Proteomes" id="UP001151760"/>
    </source>
</evidence>
<name>A0ABQ5HS10_9ASTR</name>
<accession>A0ABQ5HS10</accession>
<sequence length="135" mass="15148">MSDTSERSSRSLGACGGDIDLPWFVDESLNVTFDETPPSPKTSPLEDDELVEEEDIEIHARDYVDRKSTSGVCMFMRCCLTSWFSKKQTALAISITEAEYVSAKKACQQDLWMKQAIVEYGVVRRILKSVITNGL</sequence>
<keyword evidence="2" id="KW-1185">Reference proteome</keyword>
<comment type="caution">
    <text evidence="1">The sequence shown here is derived from an EMBL/GenBank/DDBJ whole genome shotgun (WGS) entry which is preliminary data.</text>
</comment>
<proteinExistence type="predicted"/>
<reference evidence="1" key="2">
    <citation type="submission" date="2022-01" db="EMBL/GenBank/DDBJ databases">
        <authorList>
            <person name="Yamashiro T."/>
            <person name="Shiraishi A."/>
            <person name="Satake H."/>
            <person name="Nakayama K."/>
        </authorList>
    </citation>
    <scope>NUCLEOTIDE SEQUENCE</scope>
</reference>
<dbReference type="Proteomes" id="UP001151760">
    <property type="component" value="Unassembled WGS sequence"/>
</dbReference>
<reference evidence="1" key="1">
    <citation type="journal article" date="2022" name="Int. J. Mol. Sci.">
        <title>Draft Genome of Tanacetum Coccineum: Genomic Comparison of Closely Related Tanacetum-Family Plants.</title>
        <authorList>
            <person name="Yamashiro T."/>
            <person name="Shiraishi A."/>
            <person name="Nakayama K."/>
            <person name="Satake H."/>
        </authorList>
    </citation>
    <scope>NUCLEOTIDE SEQUENCE</scope>
</reference>
<evidence type="ECO:0000313" key="1">
    <source>
        <dbReference type="EMBL" id="GJT90090.1"/>
    </source>
</evidence>